<dbReference type="InterPro" id="IPR001830">
    <property type="entry name" value="Glyco_trans_20"/>
</dbReference>
<dbReference type="AlphaFoldDB" id="D5ECW2"/>
<dbReference type="Proteomes" id="UP000002366">
    <property type="component" value="Chromosome"/>
</dbReference>
<keyword evidence="2" id="KW-0328">Glycosyltransferase</keyword>
<keyword evidence="3" id="KW-1185">Reference proteome</keyword>
<dbReference type="GO" id="GO:0004805">
    <property type="term" value="F:trehalose-phosphatase activity"/>
    <property type="evidence" value="ECO:0007669"/>
    <property type="project" value="TreeGrafter"/>
</dbReference>
<name>D5ECW2_AMICL</name>
<dbReference type="EMBL" id="CP001997">
    <property type="protein sequence ID" value="ADE56394.1"/>
    <property type="molecule type" value="Genomic_DNA"/>
</dbReference>
<evidence type="ECO:0000313" key="2">
    <source>
        <dbReference type="EMBL" id="ADE56394.1"/>
    </source>
</evidence>
<dbReference type="Pfam" id="PF00982">
    <property type="entry name" value="Glyco_transf_20"/>
    <property type="match status" value="1"/>
</dbReference>
<gene>
    <name evidence="2" type="ordered locus">Amico_0249</name>
</gene>
<evidence type="ECO:0000256" key="1">
    <source>
        <dbReference type="ARBA" id="ARBA00008799"/>
    </source>
</evidence>
<dbReference type="PANTHER" id="PTHR10788">
    <property type="entry name" value="TREHALOSE-6-PHOSPHATE SYNTHASE"/>
    <property type="match status" value="1"/>
</dbReference>
<dbReference type="HOGENOM" id="CLU_002351_7_1_0"/>
<protein>
    <submittedName>
        <fullName evidence="2">Alpha,alpha-trehalose-phosphate synthase (UDP-forming)</fullName>
        <ecNumber evidence="2">2.4.1.15</ecNumber>
    </submittedName>
</protein>
<dbReference type="GO" id="GO:0005829">
    <property type="term" value="C:cytosol"/>
    <property type="evidence" value="ECO:0007669"/>
    <property type="project" value="TreeGrafter"/>
</dbReference>
<sequence>MADKERMIVVSNRLPIILKKRKQKWSVEPGAGGLVTALSPVLKDRGGMWIGWPGTRGRINLSGLRKILGPISEETGFRIVPILLENGEIDNYYYGFSNSIIWPLFHDLEALCRFQPQYWEAYVRVSDKFAAVIAKHSTEKDIIWVNDYQLILLAGSLERLGVKRHCVFFLHIPFPSPDLFIKLPWRKQIIDELLRFSFLCFQTHRDRRNFIDCARSFYPACRVVGRGAIVELEIKGHTIQIGSLPISIDYKRFRSMASAKEAALRSREIRKDITADFLVLGIDRLDYTKGIPEKLRAFARALEKYPHLQGKISLFQLIIPSREGVAEYGALRDEIQKLISEINGRFSTTAWVPILYRYGTVDQKELVAMYRAADAGFVSSLKDGMNLVCKEYCACQTDYKGVLILSEFAGAAYQLRSGAILINPYDVEATADALYYSIFMKEEEKKNRMRRMCKSIRERDVYWWVNNFLRAAAGKELKDFPEAELPEFWPGLRKKVFVFKDKKGGENDGVKRE</sequence>
<dbReference type="Gene3D" id="3.40.50.2000">
    <property type="entry name" value="Glycogen Phosphorylase B"/>
    <property type="match status" value="2"/>
</dbReference>
<dbReference type="GO" id="GO:0005992">
    <property type="term" value="P:trehalose biosynthetic process"/>
    <property type="evidence" value="ECO:0007669"/>
    <property type="project" value="InterPro"/>
</dbReference>
<comment type="similarity">
    <text evidence="1">Belongs to the glycosyltransferase 20 family.</text>
</comment>
<keyword evidence="2" id="KW-0808">Transferase</keyword>
<dbReference type="STRING" id="572547.Amico_0249"/>
<evidence type="ECO:0000313" key="3">
    <source>
        <dbReference type="Proteomes" id="UP000002366"/>
    </source>
</evidence>
<dbReference type="EC" id="2.4.1.15" evidence="2"/>
<dbReference type="eggNOG" id="COG0380">
    <property type="taxonomic scope" value="Bacteria"/>
</dbReference>
<dbReference type="KEGG" id="aco:Amico_0249"/>
<dbReference type="RefSeq" id="WP_013047660.1">
    <property type="nucleotide sequence ID" value="NC_014011.1"/>
</dbReference>
<accession>D5ECW2</accession>
<dbReference type="GO" id="GO:0003825">
    <property type="term" value="F:alpha,alpha-trehalose-phosphate synthase (UDP-forming) activity"/>
    <property type="evidence" value="ECO:0007669"/>
    <property type="project" value="UniProtKB-EC"/>
</dbReference>
<dbReference type="SUPFAM" id="SSF53756">
    <property type="entry name" value="UDP-Glycosyltransferase/glycogen phosphorylase"/>
    <property type="match status" value="1"/>
</dbReference>
<reference evidence="2 3" key="1">
    <citation type="journal article" date="2010" name="Stand. Genomic Sci.">
        <title>Complete genome sequence of Aminobacterium colombiense type strain (ALA-1).</title>
        <authorList>
            <person name="Chertkov O."/>
            <person name="Sikorski J."/>
            <person name="Brambilla E."/>
            <person name="Lapidus A."/>
            <person name="Copeland A."/>
            <person name="Glavina Del Rio T."/>
            <person name="Nolan M."/>
            <person name="Lucas S."/>
            <person name="Tice H."/>
            <person name="Cheng J.F."/>
            <person name="Han C."/>
            <person name="Detter J.C."/>
            <person name="Bruce D."/>
            <person name="Tapia R."/>
            <person name="Goodwin L."/>
            <person name="Pitluck S."/>
            <person name="Liolios K."/>
            <person name="Ivanova N."/>
            <person name="Mavromatis K."/>
            <person name="Ovchinnikova G."/>
            <person name="Pati A."/>
            <person name="Chen A."/>
            <person name="Palaniappan K."/>
            <person name="Land M."/>
            <person name="Hauser L."/>
            <person name="Chang Y.J."/>
            <person name="Jeffries C.D."/>
            <person name="Spring S."/>
            <person name="Rohde M."/>
            <person name="Goker M."/>
            <person name="Bristow J."/>
            <person name="Eisen J.A."/>
            <person name="Markowitz V."/>
            <person name="Hugenholtz P."/>
            <person name="Kyrpides N.C."/>
            <person name="Klenk H.P."/>
        </authorList>
    </citation>
    <scope>NUCLEOTIDE SEQUENCE [LARGE SCALE GENOMIC DNA]</scope>
    <source>
        <strain evidence="3">DSM 12261 / ALA-1</strain>
    </source>
</reference>
<dbReference type="CAZy" id="GT20">
    <property type="family name" value="Glycosyltransferase Family 20"/>
</dbReference>
<organism evidence="2 3">
    <name type="scientific">Aminobacterium colombiense (strain DSM 12261 / ALA-1)</name>
    <dbReference type="NCBI Taxonomy" id="572547"/>
    <lineage>
        <taxon>Bacteria</taxon>
        <taxon>Thermotogati</taxon>
        <taxon>Synergistota</taxon>
        <taxon>Synergistia</taxon>
        <taxon>Synergistales</taxon>
        <taxon>Aminobacteriaceae</taxon>
        <taxon>Aminobacterium</taxon>
    </lineage>
</organism>
<dbReference type="CDD" id="cd03788">
    <property type="entry name" value="GT20_TPS"/>
    <property type="match status" value="1"/>
</dbReference>
<dbReference type="PANTHER" id="PTHR10788:SF106">
    <property type="entry name" value="BCDNA.GH08860"/>
    <property type="match status" value="1"/>
</dbReference>
<proteinExistence type="inferred from homology"/>